<keyword evidence="12 13" id="KW-0472">Membrane</keyword>
<feature type="domain" description="Histidine kinase" evidence="15">
    <location>
        <begin position="156"/>
        <end position="351"/>
    </location>
</feature>
<dbReference type="PANTHER" id="PTHR24421:SF37">
    <property type="entry name" value="SENSOR HISTIDINE KINASE NARS"/>
    <property type="match status" value="1"/>
</dbReference>
<dbReference type="EMBL" id="AGEG01000002">
    <property type="protein sequence ID" value="EHR38033.1"/>
    <property type="molecule type" value="Genomic_DNA"/>
</dbReference>
<comment type="caution">
    <text evidence="16">The sequence shown here is derived from an EMBL/GenBank/DDBJ whole genome shotgun (WGS) entry which is preliminary data.</text>
</comment>
<dbReference type="InterPro" id="IPR050482">
    <property type="entry name" value="Sensor_HK_TwoCompSys"/>
</dbReference>
<dbReference type="PROSITE" id="PS50109">
    <property type="entry name" value="HIS_KIN"/>
    <property type="match status" value="1"/>
</dbReference>
<gene>
    <name evidence="16" type="ORF">HMPREF9708_00117</name>
</gene>
<sequence length="366" mass="42196">MNLQLWFRLFINQVFIGLVFIGLVLGVCFFYVPGFEWGFLYTTMIWQVRLFVWLIGLVIALSALYSLHISLALNNTYELIRAKVNWLLLGKYHHPIFNQEVKQRSWYDNDSILSQDIDRLRERLVLLTQDLQEYSAAPIFVGQETKEEIIEKERSRIARELHDSVSQQLFAAMMMLSAITESYDERENPMLARQLKKVEAVIGNAQVEMRALLLHLRPVDLQGKSLKQGITSLLLELKEKIPLQLTWDLDDPKLETGIEDHLFRIVQEAISNTMRHANASHLEVYLRENRDTITIRIVDDGRGFDVKASHKLGSYGLQNMQERVQGMGGNLAILSSPNQGTVVTVKVPFKPIQIPEVEIEKEQIHD</sequence>
<evidence type="ECO:0000256" key="13">
    <source>
        <dbReference type="PIRNR" id="PIRNR037431"/>
    </source>
</evidence>
<dbReference type="OrthoDB" id="9795828at2"/>
<dbReference type="PATRIC" id="fig|883113.3.peg.115"/>
<feature type="transmembrane region" description="Helical" evidence="14">
    <location>
        <begin position="52"/>
        <end position="73"/>
    </location>
</feature>
<keyword evidence="5 13" id="KW-0808">Transferase</keyword>
<dbReference type="GO" id="GO:0005524">
    <property type="term" value="F:ATP binding"/>
    <property type="evidence" value="ECO:0007669"/>
    <property type="project" value="UniProtKB-UniRule"/>
</dbReference>
<feature type="transmembrane region" description="Helical" evidence="14">
    <location>
        <begin position="9"/>
        <end position="32"/>
    </location>
</feature>
<keyword evidence="8 13" id="KW-0418">Kinase</keyword>
<dbReference type="RefSeq" id="WP_006307982.1">
    <property type="nucleotide sequence ID" value="NZ_JH601133.1"/>
</dbReference>
<dbReference type="STRING" id="883113.HMPREF9708_00117"/>
<dbReference type="SUPFAM" id="SSF55874">
    <property type="entry name" value="ATPase domain of HSP90 chaperone/DNA topoisomerase II/histidine kinase"/>
    <property type="match status" value="1"/>
</dbReference>
<keyword evidence="6 14" id="KW-0812">Transmembrane</keyword>
<evidence type="ECO:0000256" key="2">
    <source>
        <dbReference type="ARBA" id="ARBA00004651"/>
    </source>
</evidence>
<proteinExistence type="predicted"/>
<name>H3NGX8_9LACT</name>
<evidence type="ECO:0000256" key="7">
    <source>
        <dbReference type="ARBA" id="ARBA00022741"/>
    </source>
</evidence>
<keyword evidence="3 13" id="KW-1003">Cell membrane</keyword>
<dbReference type="Gene3D" id="1.20.5.1930">
    <property type="match status" value="1"/>
</dbReference>
<evidence type="ECO:0000256" key="9">
    <source>
        <dbReference type="ARBA" id="ARBA00022840"/>
    </source>
</evidence>
<evidence type="ECO:0000256" key="14">
    <source>
        <dbReference type="SAM" id="Phobius"/>
    </source>
</evidence>
<keyword evidence="11 13" id="KW-0902">Two-component regulatory system</keyword>
<dbReference type="InterPro" id="IPR036890">
    <property type="entry name" value="HATPase_C_sf"/>
</dbReference>
<keyword evidence="4" id="KW-0597">Phosphoprotein</keyword>
<evidence type="ECO:0000256" key="3">
    <source>
        <dbReference type="ARBA" id="ARBA00022475"/>
    </source>
</evidence>
<organism evidence="16 17">
    <name type="scientific">Facklamia languida CCUG 37842</name>
    <dbReference type="NCBI Taxonomy" id="883113"/>
    <lineage>
        <taxon>Bacteria</taxon>
        <taxon>Bacillati</taxon>
        <taxon>Bacillota</taxon>
        <taxon>Bacilli</taxon>
        <taxon>Lactobacillales</taxon>
        <taxon>Aerococcaceae</taxon>
        <taxon>Facklamia</taxon>
    </lineage>
</organism>
<dbReference type="GO" id="GO:0046983">
    <property type="term" value="F:protein dimerization activity"/>
    <property type="evidence" value="ECO:0007669"/>
    <property type="project" value="InterPro"/>
</dbReference>
<dbReference type="EC" id="2.7.13.3" evidence="13"/>
<evidence type="ECO:0000256" key="5">
    <source>
        <dbReference type="ARBA" id="ARBA00022679"/>
    </source>
</evidence>
<dbReference type="GO" id="GO:0000155">
    <property type="term" value="F:phosphorelay sensor kinase activity"/>
    <property type="evidence" value="ECO:0007669"/>
    <property type="project" value="UniProtKB-UniRule"/>
</dbReference>
<comment type="catalytic activity">
    <reaction evidence="1 13">
        <text>ATP + protein L-histidine = ADP + protein N-phospho-L-histidine.</text>
        <dbReference type="EC" id="2.7.13.3"/>
    </reaction>
</comment>
<reference evidence="16 17" key="1">
    <citation type="submission" date="2012-01" db="EMBL/GenBank/DDBJ databases">
        <title>The Genome Sequence of Facklamia languida CCUG 37842.</title>
        <authorList>
            <consortium name="The Broad Institute Genome Sequencing Platform"/>
            <person name="Earl A."/>
            <person name="Ward D."/>
            <person name="Feldgarden M."/>
            <person name="Gevers D."/>
            <person name="Huys G."/>
            <person name="Young S.K."/>
            <person name="Zeng Q."/>
            <person name="Gargeya S."/>
            <person name="Fitzgerald M."/>
            <person name="Haas B."/>
            <person name="Abouelleil A."/>
            <person name="Alvarado L."/>
            <person name="Arachchi H.M."/>
            <person name="Berlin A."/>
            <person name="Chapman S.B."/>
            <person name="Gearin G."/>
            <person name="Goldberg J."/>
            <person name="Griggs A."/>
            <person name="Gujja S."/>
            <person name="Hansen M."/>
            <person name="Heiman D."/>
            <person name="Howarth C."/>
            <person name="Larimer J."/>
            <person name="Lui A."/>
            <person name="MacDonald P.J.P."/>
            <person name="McCowen C."/>
            <person name="Montmayeur A."/>
            <person name="Murphy C."/>
            <person name="Neiman D."/>
            <person name="Pearson M."/>
            <person name="Priest M."/>
            <person name="Roberts A."/>
            <person name="Saif S."/>
            <person name="Shea T."/>
            <person name="Sisk P."/>
            <person name="Stolte C."/>
            <person name="Sykes S."/>
            <person name="Wortman J."/>
            <person name="Nusbaum C."/>
            <person name="Birren B."/>
        </authorList>
    </citation>
    <scope>NUCLEOTIDE SEQUENCE [LARGE SCALE GENOMIC DNA]</scope>
    <source>
        <strain evidence="16 17">CCUG 37842</strain>
    </source>
</reference>
<evidence type="ECO:0000256" key="6">
    <source>
        <dbReference type="ARBA" id="ARBA00022692"/>
    </source>
</evidence>
<accession>H3NGX8</accession>
<dbReference type="PIRSF" id="PIRSF037431">
    <property type="entry name" value="STHK_LiaS"/>
    <property type="match status" value="1"/>
</dbReference>
<evidence type="ECO:0000259" key="15">
    <source>
        <dbReference type="PROSITE" id="PS50109"/>
    </source>
</evidence>
<dbReference type="SMART" id="SM00387">
    <property type="entry name" value="HATPase_c"/>
    <property type="match status" value="1"/>
</dbReference>
<comment type="subcellular location">
    <subcellularLocation>
        <location evidence="2 13">Cell membrane</location>
        <topology evidence="2 13">Multi-pass membrane protein</topology>
    </subcellularLocation>
</comment>
<keyword evidence="17" id="KW-1185">Reference proteome</keyword>
<dbReference type="HOGENOM" id="CLU_000445_20_12_9"/>
<evidence type="ECO:0000256" key="1">
    <source>
        <dbReference type="ARBA" id="ARBA00000085"/>
    </source>
</evidence>
<dbReference type="eggNOG" id="COG4585">
    <property type="taxonomic scope" value="Bacteria"/>
</dbReference>
<dbReference type="InterPro" id="IPR005467">
    <property type="entry name" value="His_kinase_dom"/>
</dbReference>
<dbReference type="PANTHER" id="PTHR24421">
    <property type="entry name" value="NITRATE/NITRITE SENSOR PROTEIN NARX-RELATED"/>
    <property type="match status" value="1"/>
</dbReference>
<evidence type="ECO:0000256" key="10">
    <source>
        <dbReference type="ARBA" id="ARBA00022989"/>
    </source>
</evidence>
<dbReference type="Gene3D" id="3.30.565.10">
    <property type="entry name" value="Histidine kinase-like ATPase, C-terminal domain"/>
    <property type="match status" value="1"/>
</dbReference>
<evidence type="ECO:0000256" key="4">
    <source>
        <dbReference type="ARBA" id="ARBA00022553"/>
    </source>
</evidence>
<dbReference type="InterPro" id="IPR011712">
    <property type="entry name" value="Sig_transdc_His_kin_sub3_dim/P"/>
</dbReference>
<evidence type="ECO:0000313" key="17">
    <source>
        <dbReference type="Proteomes" id="UP000006190"/>
    </source>
</evidence>
<keyword evidence="10 14" id="KW-1133">Transmembrane helix</keyword>
<dbReference type="AlphaFoldDB" id="H3NGX8"/>
<evidence type="ECO:0000256" key="11">
    <source>
        <dbReference type="ARBA" id="ARBA00023012"/>
    </source>
</evidence>
<dbReference type="Pfam" id="PF02518">
    <property type="entry name" value="HATPase_c"/>
    <property type="match status" value="1"/>
</dbReference>
<dbReference type="InterPro" id="IPR003594">
    <property type="entry name" value="HATPase_dom"/>
</dbReference>
<dbReference type="GO" id="GO:0005886">
    <property type="term" value="C:plasma membrane"/>
    <property type="evidence" value="ECO:0007669"/>
    <property type="project" value="UniProtKB-SubCell"/>
</dbReference>
<dbReference type="CDD" id="cd16917">
    <property type="entry name" value="HATPase_UhpB-NarQ-NarX-like"/>
    <property type="match status" value="1"/>
</dbReference>
<evidence type="ECO:0000256" key="8">
    <source>
        <dbReference type="ARBA" id="ARBA00022777"/>
    </source>
</evidence>
<protein>
    <recommendedName>
        <fullName evidence="13">Sensor histidine kinase</fullName>
        <ecNumber evidence="13">2.7.13.3</ecNumber>
    </recommendedName>
</protein>
<evidence type="ECO:0000313" key="16">
    <source>
        <dbReference type="EMBL" id="EHR38033.1"/>
    </source>
</evidence>
<dbReference type="Proteomes" id="UP000006190">
    <property type="component" value="Unassembled WGS sequence"/>
</dbReference>
<keyword evidence="9 13" id="KW-0067">ATP-binding</keyword>
<evidence type="ECO:0000256" key="12">
    <source>
        <dbReference type="ARBA" id="ARBA00023136"/>
    </source>
</evidence>
<dbReference type="InterPro" id="IPR017202">
    <property type="entry name" value="LiaS/VraS"/>
</dbReference>
<dbReference type="Pfam" id="PF07730">
    <property type="entry name" value="HisKA_3"/>
    <property type="match status" value="1"/>
</dbReference>
<keyword evidence="7 13" id="KW-0547">Nucleotide-binding</keyword>